<name>A0A9D3UJL1_9ROSI</name>
<dbReference type="AlphaFoldDB" id="A0A9D3UJL1"/>
<keyword evidence="2" id="KW-1185">Reference proteome</keyword>
<proteinExistence type="predicted"/>
<dbReference type="InterPro" id="IPR036879">
    <property type="entry name" value="TF_MADSbox_sf"/>
</dbReference>
<comment type="caution">
    <text evidence="1">The sequence shown here is derived from an EMBL/GenBank/DDBJ whole genome shotgun (WGS) entry which is preliminary data.</text>
</comment>
<evidence type="ECO:0000313" key="2">
    <source>
        <dbReference type="Proteomes" id="UP000828251"/>
    </source>
</evidence>
<dbReference type="EMBL" id="JAIQCV010000011">
    <property type="protein sequence ID" value="KAH1046432.1"/>
    <property type="molecule type" value="Genomic_DNA"/>
</dbReference>
<dbReference type="SUPFAM" id="SSF55455">
    <property type="entry name" value="SRF-like"/>
    <property type="match status" value="1"/>
</dbReference>
<gene>
    <name evidence="1" type="ORF">J1N35_037216</name>
</gene>
<organism evidence="1 2">
    <name type="scientific">Gossypium stocksii</name>
    <dbReference type="NCBI Taxonomy" id="47602"/>
    <lineage>
        <taxon>Eukaryota</taxon>
        <taxon>Viridiplantae</taxon>
        <taxon>Streptophyta</taxon>
        <taxon>Embryophyta</taxon>
        <taxon>Tracheophyta</taxon>
        <taxon>Spermatophyta</taxon>
        <taxon>Magnoliopsida</taxon>
        <taxon>eudicotyledons</taxon>
        <taxon>Gunneridae</taxon>
        <taxon>Pentapetalae</taxon>
        <taxon>rosids</taxon>
        <taxon>malvids</taxon>
        <taxon>Malvales</taxon>
        <taxon>Malvaceae</taxon>
        <taxon>Malvoideae</taxon>
        <taxon>Gossypium</taxon>
    </lineage>
</organism>
<evidence type="ECO:0000313" key="1">
    <source>
        <dbReference type="EMBL" id="KAH1046432.1"/>
    </source>
</evidence>
<reference evidence="1 2" key="1">
    <citation type="journal article" date="2021" name="Plant Biotechnol. J.">
        <title>Multi-omics assisted identification of the key and species-specific regulatory components of drought-tolerant mechanisms in Gossypium stocksii.</title>
        <authorList>
            <person name="Yu D."/>
            <person name="Ke L."/>
            <person name="Zhang D."/>
            <person name="Wu Y."/>
            <person name="Sun Y."/>
            <person name="Mei J."/>
            <person name="Sun J."/>
            <person name="Sun Y."/>
        </authorList>
    </citation>
    <scope>NUCLEOTIDE SEQUENCE [LARGE SCALE GENOMIC DNA]</scope>
    <source>
        <strain evidence="2">cv. E1</strain>
        <tissue evidence="1">Leaf</tissue>
    </source>
</reference>
<dbReference type="GO" id="GO:0046983">
    <property type="term" value="F:protein dimerization activity"/>
    <property type="evidence" value="ECO:0007669"/>
    <property type="project" value="InterPro"/>
</dbReference>
<dbReference type="GO" id="GO:0003677">
    <property type="term" value="F:DNA binding"/>
    <property type="evidence" value="ECO:0007669"/>
    <property type="project" value="InterPro"/>
</dbReference>
<protein>
    <submittedName>
        <fullName evidence="1">Uncharacterized protein</fullName>
    </submittedName>
</protein>
<sequence>MSEMSTLCRVDTCAIMYSPYKSQLKVWPSPMGVQRVLSKLETNLEMEKISSYRGLGSASRVKASFSRLFLGGFVTTRACAGSHGLVT</sequence>
<accession>A0A9D3UJL1</accession>
<dbReference type="Proteomes" id="UP000828251">
    <property type="component" value="Unassembled WGS sequence"/>
</dbReference>